<dbReference type="Gene3D" id="3.10.180.10">
    <property type="entry name" value="2,3-Dihydroxybiphenyl 1,2-Dioxygenase, domain 1"/>
    <property type="match status" value="1"/>
</dbReference>
<sequence length="135" mass="15192">MIKRVAHICIHSEDLGKTEAFYCKGLGMKRYFDFQREAELFGFYLKAGNDSFIEVFKGKPDAAEGAIRHVALEVDDIESVLEDVAKAGFPVGEKKMGADLSWQAWLEDPNGVKIELHEYTSESSQLTGRDCVVDW</sequence>
<dbReference type="PROSITE" id="PS51819">
    <property type="entry name" value="VOC"/>
    <property type="match status" value="1"/>
</dbReference>
<evidence type="ECO:0000259" key="1">
    <source>
        <dbReference type="PROSITE" id="PS51819"/>
    </source>
</evidence>
<dbReference type="InterPro" id="IPR037523">
    <property type="entry name" value="VOC_core"/>
</dbReference>
<evidence type="ECO:0000313" key="3">
    <source>
        <dbReference type="Proteomes" id="UP000478417"/>
    </source>
</evidence>
<evidence type="ECO:0000313" key="2">
    <source>
        <dbReference type="EMBL" id="NDV62162.1"/>
    </source>
</evidence>
<proteinExistence type="predicted"/>
<dbReference type="Pfam" id="PF00903">
    <property type="entry name" value="Glyoxalase"/>
    <property type="match status" value="1"/>
</dbReference>
<dbReference type="InterPro" id="IPR029068">
    <property type="entry name" value="Glyas_Bleomycin-R_OHBP_Dase"/>
</dbReference>
<dbReference type="CDD" id="cd06587">
    <property type="entry name" value="VOC"/>
    <property type="match status" value="1"/>
</dbReference>
<gene>
    <name evidence="2" type="ORF">G0Q06_06860</name>
</gene>
<accession>A0A6B2M1E1</accession>
<organism evidence="2 3">
    <name type="scientific">Oceanipulchritudo coccoides</name>
    <dbReference type="NCBI Taxonomy" id="2706888"/>
    <lineage>
        <taxon>Bacteria</taxon>
        <taxon>Pseudomonadati</taxon>
        <taxon>Verrucomicrobiota</taxon>
        <taxon>Opitutia</taxon>
        <taxon>Puniceicoccales</taxon>
        <taxon>Oceanipulchritudinaceae</taxon>
        <taxon>Oceanipulchritudo</taxon>
    </lineage>
</organism>
<reference evidence="2 3" key="1">
    <citation type="submission" date="2020-02" db="EMBL/GenBank/DDBJ databases">
        <title>Albibacoteraceae fam. nov., the first described family within the subdivision 4 Verrucomicrobia.</title>
        <authorList>
            <person name="Xi F."/>
        </authorList>
    </citation>
    <scope>NUCLEOTIDE SEQUENCE [LARGE SCALE GENOMIC DNA]</scope>
    <source>
        <strain evidence="2 3">CK1056</strain>
    </source>
</reference>
<dbReference type="RefSeq" id="WP_163963827.1">
    <property type="nucleotide sequence ID" value="NZ_JAAGNX010000002.1"/>
</dbReference>
<dbReference type="SUPFAM" id="SSF54593">
    <property type="entry name" value="Glyoxalase/Bleomycin resistance protein/Dihydroxybiphenyl dioxygenase"/>
    <property type="match status" value="1"/>
</dbReference>
<name>A0A6B2M1E1_9BACT</name>
<dbReference type="EMBL" id="JAAGNX010000002">
    <property type="protein sequence ID" value="NDV62162.1"/>
    <property type="molecule type" value="Genomic_DNA"/>
</dbReference>
<dbReference type="AlphaFoldDB" id="A0A6B2M1E1"/>
<keyword evidence="3" id="KW-1185">Reference proteome</keyword>
<dbReference type="Proteomes" id="UP000478417">
    <property type="component" value="Unassembled WGS sequence"/>
</dbReference>
<protein>
    <submittedName>
        <fullName evidence="2">VOC family protein</fullName>
    </submittedName>
</protein>
<dbReference type="InterPro" id="IPR004360">
    <property type="entry name" value="Glyas_Fos-R_dOase_dom"/>
</dbReference>
<comment type="caution">
    <text evidence="2">The sequence shown here is derived from an EMBL/GenBank/DDBJ whole genome shotgun (WGS) entry which is preliminary data.</text>
</comment>
<feature type="domain" description="VOC" evidence="1">
    <location>
        <begin position="4"/>
        <end position="119"/>
    </location>
</feature>